<evidence type="ECO:0000256" key="6">
    <source>
        <dbReference type="SAM" id="Phobius"/>
    </source>
</evidence>
<dbReference type="EMBL" id="UOEU01000254">
    <property type="protein sequence ID" value="VAW31586.1"/>
    <property type="molecule type" value="Genomic_DNA"/>
</dbReference>
<dbReference type="GO" id="GO:0005886">
    <property type="term" value="C:plasma membrane"/>
    <property type="evidence" value="ECO:0007669"/>
    <property type="project" value="UniProtKB-SubCell"/>
</dbReference>
<comment type="subcellular location">
    <subcellularLocation>
        <location evidence="1">Cell membrane</location>
        <topology evidence="1">Multi-pass membrane protein</topology>
    </subcellularLocation>
</comment>
<organism evidence="8">
    <name type="scientific">hydrothermal vent metagenome</name>
    <dbReference type="NCBI Taxonomy" id="652676"/>
    <lineage>
        <taxon>unclassified sequences</taxon>
        <taxon>metagenomes</taxon>
        <taxon>ecological metagenomes</taxon>
    </lineage>
</organism>
<feature type="transmembrane region" description="Helical" evidence="6">
    <location>
        <begin position="272"/>
        <end position="296"/>
    </location>
</feature>
<keyword evidence="3 6" id="KW-0812">Transmembrane</keyword>
<keyword evidence="4 6" id="KW-1133">Transmembrane helix</keyword>
<evidence type="ECO:0000259" key="7">
    <source>
        <dbReference type="Pfam" id="PF02687"/>
    </source>
</evidence>
<evidence type="ECO:0000313" key="8">
    <source>
        <dbReference type="EMBL" id="VAW31586.1"/>
    </source>
</evidence>
<feature type="non-terminal residue" evidence="8">
    <location>
        <position position="1"/>
    </location>
</feature>
<protein>
    <recommendedName>
        <fullName evidence="7">ABC3 transporter permease C-terminal domain-containing protein</fullName>
    </recommendedName>
</protein>
<keyword evidence="2" id="KW-1003">Cell membrane</keyword>
<dbReference type="InterPro" id="IPR051125">
    <property type="entry name" value="ABC-4/HrtB_transporter"/>
</dbReference>
<evidence type="ECO:0000256" key="1">
    <source>
        <dbReference type="ARBA" id="ARBA00004651"/>
    </source>
</evidence>
<feature type="transmembrane region" description="Helical" evidence="6">
    <location>
        <begin position="175"/>
        <end position="196"/>
    </location>
</feature>
<sequence>THIIPGRIQYSTRQAHSGKSSQYLDLFMEANGLEGILLASPSPLNQPLPALASASFLQRSEATVGETLNLSIDSEPMRIEIVGMVDYFPTMYEDLNAGFIIINRELILESFNARSNKPVNNNEAILAVETAVSSQTVSAAALSRLSGVEEAIEQETVRRTIKADPMALGLRSVTLFGYLLTTVLSLIGFATHFYLSAKQKEAIYGVLRSIGMSPGQLYGVLVLEQVVLILAGLAIGTLLGVVLNQITLPGLPITFGDRPATPPFIAQNDWKAVIQIYITLAIAFFISLGIATLLLWRTKLHQVLRVGEE</sequence>
<evidence type="ECO:0000256" key="2">
    <source>
        <dbReference type="ARBA" id="ARBA00022475"/>
    </source>
</evidence>
<proteinExistence type="predicted"/>
<reference evidence="8" key="1">
    <citation type="submission" date="2018-06" db="EMBL/GenBank/DDBJ databases">
        <authorList>
            <person name="Zhirakovskaya E."/>
        </authorList>
    </citation>
    <scope>NUCLEOTIDE SEQUENCE</scope>
</reference>
<dbReference type="PANTHER" id="PTHR43738">
    <property type="entry name" value="ABC TRANSPORTER, MEMBRANE PROTEIN"/>
    <property type="match status" value="1"/>
</dbReference>
<dbReference type="Pfam" id="PF02687">
    <property type="entry name" value="FtsX"/>
    <property type="match status" value="1"/>
</dbReference>
<feature type="transmembrane region" description="Helical" evidence="6">
    <location>
        <begin position="217"/>
        <end position="243"/>
    </location>
</feature>
<keyword evidence="5 6" id="KW-0472">Membrane</keyword>
<evidence type="ECO:0000256" key="5">
    <source>
        <dbReference type="ARBA" id="ARBA00023136"/>
    </source>
</evidence>
<accession>A0A3B0VHP3</accession>
<name>A0A3B0VHP3_9ZZZZ</name>
<gene>
    <name evidence="8" type="ORF">MNBD_CHLOROFLEXI01-2969</name>
</gene>
<dbReference type="InterPro" id="IPR003838">
    <property type="entry name" value="ABC3_permease_C"/>
</dbReference>
<evidence type="ECO:0000256" key="4">
    <source>
        <dbReference type="ARBA" id="ARBA00022989"/>
    </source>
</evidence>
<dbReference type="AlphaFoldDB" id="A0A3B0VHP3"/>
<dbReference type="PANTHER" id="PTHR43738:SF2">
    <property type="entry name" value="ABC TRANSPORTER PERMEASE"/>
    <property type="match status" value="1"/>
</dbReference>
<feature type="domain" description="ABC3 transporter permease C-terminal" evidence="7">
    <location>
        <begin position="178"/>
        <end position="297"/>
    </location>
</feature>
<evidence type="ECO:0000256" key="3">
    <source>
        <dbReference type="ARBA" id="ARBA00022692"/>
    </source>
</evidence>